<keyword evidence="3" id="KW-1185">Reference proteome</keyword>
<proteinExistence type="predicted"/>
<feature type="compositionally biased region" description="Low complexity" evidence="1">
    <location>
        <begin position="43"/>
        <end position="54"/>
    </location>
</feature>
<dbReference type="Proteomes" id="UP000828390">
    <property type="component" value="Unassembled WGS sequence"/>
</dbReference>
<reference evidence="2" key="1">
    <citation type="journal article" date="2019" name="bioRxiv">
        <title>The Genome of the Zebra Mussel, Dreissena polymorpha: A Resource for Invasive Species Research.</title>
        <authorList>
            <person name="McCartney M.A."/>
            <person name="Auch B."/>
            <person name="Kono T."/>
            <person name="Mallez S."/>
            <person name="Zhang Y."/>
            <person name="Obille A."/>
            <person name="Becker A."/>
            <person name="Abrahante J.E."/>
            <person name="Garbe J."/>
            <person name="Badalamenti J.P."/>
            <person name="Herman A."/>
            <person name="Mangelson H."/>
            <person name="Liachko I."/>
            <person name="Sullivan S."/>
            <person name="Sone E.D."/>
            <person name="Koren S."/>
            <person name="Silverstein K.A.T."/>
            <person name="Beckman K.B."/>
            <person name="Gohl D.M."/>
        </authorList>
    </citation>
    <scope>NUCLEOTIDE SEQUENCE</scope>
    <source>
        <strain evidence="2">Duluth1</strain>
        <tissue evidence="2">Whole animal</tissue>
    </source>
</reference>
<protein>
    <submittedName>
        <fullName evidence="2">Uncharacterized protein</fullName>
    </submittedName>
</protein>
<organism evidence="2 3">
    <name type="scientific">Dreissena polymorpha</name>
    <name type="common">Zebra mussel</name>
    <name type="synonym">Mytilus polymorpha</name>
    <dbReference type="NCBI Taxonomy" id="45954"/>
    <lineage>
        <taxon>Eukaryota</taxon>
        <taxon>Metazoa</taxon>
        <taxon>Spiralia</taxon>
        <taxon>Lophotrochozoa</taxon>
        <taxon>Mollusca</taxon>
        <taxon>Bivalvia</taxon>
        <taxon>Autobranchia</taxon>
        <taxon>Heteroconchia</taxon>
        <taxon>Euheterodonta</taxon>
        <taxon>Imparidentia</taxon>
        <taxon>Neoheterodontei</taxon>
        <taxon>Myida</taxon>
        <taxon>Dreissenoidea</taxon>
        <taxon>Dreissenidae</taxon>
        <taxon>Dreissena</taxon>
    </lineage>
</organism>
<accession>A0A9D4RGJ5</accession>
<evidence type="ECO:0000256" key="1">
    <source>
        <dbReference type="SAM" id="MobiDB-lite"/>
    </source>
</evidence>
<sequence>MRVPLRRPGSGKSSSEHMPNAVLQRQPLVLARSRLNTVPLLDNNNKNNNNNNINSRGPLGKVHITSPRTSNNVHSSQNSNTPNNLSNHPDNNSNIVTSSLVNKLGSLPDVIHVAPLSVVNTVAGEPNTNAVQAASTVNTVAGIPNGIVANSSTDPFFHELVHELVNILDPSSLIHTHPGNAAVQTQGMTSLSQGHTLGHHHAVPSQSVFGPVQMLASNAVPVSNFHAQMGFAHAHTGMFGGPLGVHPWLMDPSFRQEMMFGDTTDPPEPVHTTTAAPNLVTTSKHPSVVTTPTTLTVLPVAITTEEAVASPSVIMETSTTVENLQPVESANAVSKAKSKLIVEKPLSLKPEEQNNTMVKVEVAKPQANKQAPINNDNVKVEVADTQINKQTSFRTDTVKAEVANTHVNKQTPINEDSVKVAVANMPISKQTPIKADTVKEVVANTQGNEKMVTDIEGMLSNSQLDKTTVIAAIKLVARQLGELPAALQTIAGQLGITLESAAVTTPATRHETLPSIEQLGIWAGATTGNVSRREIVEQLKGATRGVVVYPPTTQATRQAANPDVPTLIVETIVLGSKHENKTHVNVTKPLPVAAAQIQPYPAQPEVYQTLRTILDHNPRALMKVIAEAPTVRGTPSDNPEVSVHSLVDGPGAGVQDLKAILNNMSKHATGSQSVETYIHLSPYTTVSSVASEVIKNTQIPVLKSMTTVELSVPQPTVIIPKLANFEGVPVKITDISVEKTTSNDPSGVGTILNEKTGTIASSSGKHEALISEKLSNPEFVAALKRVLTRMLAENATLPSVTSRGDVMTQTSTLITTSLPLITTTEEIELEDVLTVTPTNIPTTPEP</sequence>
<feature type="compositionally biased region" description="Polar residues" evidence="1">
    <location>
        <begin position="66"/>
        <end position="79"/>
    </location>
</feature>
<comment type="caution">
    <text evidence="2">The sequence shown here is derived from an EMBL/GenBank/DDBJ whole genome shotgun (WGS) entry which is preliminary data.</text>
</comment>
<evidence type="ECO:0000313" key="2">
    <source>
        <dbReference type="EMBL" id="KAH3865485.1"/>
    </source>
</evidence>
<evidence type="ECO:0000313" key="3">
    <source>
        <dbReference type="Proteomes" id="UP000828390"/>
    </source>
</evidence>
<dbReference type="AlphaFoldDB" id="A0A9D4RGJ5"/>
<feature type="region of interest" description="Disordered" evidence="1">
    <location>
        <begin position="39"/>
        <end position="94"/>
    </location>
</feature>
<reference evidence="2" key="2">
    <citation type="submission" date="2020-11" db="EMBL/GenBank/DDBJ databases">
        <authorList>
            <person name="McCartney M.A."/>
            <person name="Auch B."/>
            <person name="Kono T."/>
            <person name="Mallez S."/>
            <person name="Becker A."/>
            <person name="Gohl D.M."/>
            <person name="Silverstein K.A.T."/>
            <person name="Koren S."/>
            <person name="Bechman K.B."/>
            <person name="Herman A."/>
            <person name="Abrahante J.E."/>
            <person name="Garbe J."/>
        </authorList>
    </citation>
    <scope>NUCLEOTIDE SEQUENCE</scope>
    <source>
        <strain evidence="2">Duluth1</strain>
        <tissue evidence="2">Whole animal</tissue>
    </source>
</reference>
<feature type="compositionally biased region" description="Low complexity" evidence="1">
    <location>
        <begin position="80"/>
        <end position="94"/>
    </location>
</feature>
<dbReference type="EMBL" id="JAIWYP010000002">
    <property type="protein sequence ID" value="KAH3865485.1"/>
    <property type="molecule type" value="Genomic_DNA"/>
</dbReference>
<gene>
    <name evidence="2" type="ORF">DPMN_028524</name>
</gene>
<feature type="region of interest" description="Disordered" evidence="1">
    <location>
        <begin position="1"/>
        <end position="21"/>
    </location>
</feature>
<name>A0A9D4RGJ5_DREPO</name>